<reference evidence="2 3" key="1">
    <citation type="journal article" date="2014" name="BMC Genomics">
        <title>Oil accumulation mechanisms of the oleaginous microalga Chlorella protothecoides revealed through its genome, transcriptomes, and proteomes.</title>
        <authorList>
            <person name="Gao C."/>
            <person name="Wang Y."/>
            <person name="Shen Y."/>
            <person name="Yan D."/>
            <person name="He X."/>
            <person name="Dai J."/>
            <person name="Wu Q."/>
        </authorList>
    </citation>
    <scope>NUCLEOTIDE SEQUENCE [LARGE SCALE GENOMIC DNA]</scope>
    <source>
        <strain evidence="2 3">0710</strain>
    </source>
</reference>
<evidence type="ECO:0000256" key="1">
    <source>
        <dbReference type="SAM" id="MobiDB-lite"/>
    </source>
</evidence>
<evidence type="ECO:0000313" key="2">
    <source>
        <dbReference type="EMBL" id="KFM27051.1"/>
    </source>
</evidence>
<organism evidence="2 3">
    <name type="scientific">Auxenochlorella protothecoides</name>
    <name type="common">Green microalga</name>
    <name type="synonym">Chlorella protothecoides</name>
    <dbReference type="NCBI Taxonomy" id="3075"/>
    <lineage>
        <taxon>Eukaryota</taxon>
        <taxon>Viridiplantae</taxon>
        <taxon>Chlorophyta</taxon>
        <taxon>core chlorophytes</taxon>
        <taxon>Trebouxiophyceae</taxon>
        <taxon>Chlorellales</taxon>
        <taxon>Chlorellaceae</taxon>
        <taxon>Auxenochlorella</taxon>
    </lineage>
</organism>
<keyword evidence="3" id="KW-1185">Reference proteome</keyword>
<accession>A0A087SMU7</accession>
<dbReference type="GeneID" id="23617274"/>
<sequence length="109" mass="11896">MLAVNRPWQLWRRRVLPRCMRRGLGGSLPSRRPGRWLPRTRSVSGAGAAADVPDPPRGQPELQHCKPAERRSAGAAGPSKRRAAGVHGRPPQSSPGCRLLPKACHTETQ</sequence>
<dbReference type="KEGG" id="apro:F751_5883"/>
<evidence type="ECO:0000313" key="3">
    <source>
        <dbReference type="Proteomes" id="UP000028924"/>
    </source>
</evidence>
<feature type="region of interest" description="Disordered" evidence="1">
    <location>
        <begin position="21"/>
        <end position="109"/>
    </location>
</feature>
<dbReference type="Proteomes" id="UP000028924">
    <property type="component" value="Unassembled WGS sequence"/>
</dbReference>
<proteinExistence type="predicted"/>
<name>A0A087SMU7_AUXPR</name>
<dbReference type="RefSeq" id="XP_011400007.1">
    <property type="nucleotide sequence ID" value="XM_011401705.1"/>
</dbReference>
<feature type="compositionally biased region" description="Low complexity" evidence="1">
    <location>
        <begin position="41"/>
        <end position="52"/>
    </location>
</feature>
<protein>
    <submittedName>
        <fullName evidence="2">Uncharacterized protein</fullName>
    </submittedName>
</protein>
<gene>
    <name evidence="2" type="ORF">F751_5883</name>
</gene>
<dbReference type="EMBL" id="KL662141">
    <property type="protein sequence ID" value="KFM27051.1"/>
    <property type="molecule type" value="Genomic_DNA"/>
</dbReference>
<dbReference type="AlphaFoldDB" id="A0A087SMU7"/>
<feature type="compositionally biased region" description="Basic and acidic residues" evidence="1">
    <location>
        <begin position="63"/>
        <end position="72"/>
    </location>
</feature>